<dbReference type="Proteomes" id="UP000215590">
    <property type="component" value="Unassembled WGS sequence"/>
</dbReference>
<reference evidence="1 2" key="1">
    <citation type="submission" date="2017-07" db="EMBL/GenBank/DDBJ databases">
        <title>Phylogenetic study on the rhizospheric bacterium Ochrobactrum sp. A44.</title>
        <authorList>
            <person name="Krzyzanowska D.M."/>
            <person name="Ossowicki A."/>
            <person name="Rajewska M."/>
            <person name="Maciag T."/>
            <person name="Kaczynski Z."/>
            <person name="Czerwicka M."/>
            <person name="Jafra S."/>
        </authorList>
    </citation>
    <scope>NUCLEOTIDE SEQUENCE [LARGE SCALE GENOMIC DNA]</scope>
    <source>
        <strain evidence="1 2">DSM 7216</strain>
    </source>
</reference>
<organism evidence="1 2">
    <name type="scientific">Brucella thiophenivorans</name>
    <dbReference type="NCBI Taxonomy" id="571255"/>
    <lineage>
        <taxon>Bacteria</taxon>
        <taxon>Pseudomonadati</taxon>
        <taxon>Pseudomonadota</taxon>
        <taxon>Alphaproteobacteria</taxon>
        <taxon>Hyphomicrobiales</taxon>
        <taxon>Brucellaceae</taxon>
        <taxon>Brucella/Ochrobactrum group</taxon>
        <taxon>Brucella</taxon>
    </lineage>
</organism>
<accession>A0A256G172</accession>
<protein>
    <submittedName>
        <fullName evidence="1">Uncharacterized protein</fullName>
    </submittedName>
</protein>
<dbReference type="EMBL" id="NNRJ01000014">
    <property type="protein sequence ID" value="OYR20740.1"/>
    <property type="molecule type" value="Genomic_DNA"/>
</dbReference>
<evidence type="ECO:0000313" key="1">
    <source>
        <dbReference type="EMBL" id="OYR20740.1"/>
    </source>
</evidence>
<dbReference type="AlphaFoldDB" id="A0A256G172"/>
<comment type="caution">
    <text evidence="1">The sequence shown here is derived from an EMBL/GenBank/DDBJ whole genome shotgun (WGS) entry which is preliminary data.</text>
</comment>
<sequence length="41" mass="4415">MGDNCMSPKAGTSFRFATCVRALTDIHLPRICADASTDARN</sequence>
<name>A0A256G172_9HYPH</name>
<keyword evidence="2" id="KW-1185">Reference proteome</keyword>
<gene>
    <name evidence="1" type="ORF">CEV31_1023</name>
</gene>
<proteinExistence type="predicted"/>
<evidence type="ECO:0000313" key="2">
    <source>
        <dbReference type="Proteomes" id="UP000215590"/>
    </source>
</evidence>